<keyword evidence="2" id="KW-1185">Reference proteome</keyword>
<proteinExistence type="predicted"/>
<dbReference type="AlphaFoldDB" id="M2SLL8"/>
<reference evidence="1 2" key="1">
    <citation type="journal article" date="2012" name="PLoS Pathog.">
        <title>Diverse lifestyles and strategies of plant pathogenesis encoded in the genomes of eighteen Dothideomycetes fungi.</title>
        <authorList>
            <person name="Ohm R.A."/>
            <person name="Feau N."/>
            <person name="Henrissat B."/>
            <person name="Schoch C.L."/>
            <person name="Horwitz B.A."/>
            <person name="Barry K.W."/>
            <person name="Condon B.J."/>
            <person name="Copeland A.C."/>
            <person name="Dhillon B."/>
            <person name="Glaser F."/>
            <person name="Hesse C.N."/>
            <person name="Kosti I."/>
            <person name="LaButti K."/>
            <person name="Lindquist E.A."/>
            <person name="Lucas S."/>
            <person name="Salamov A.A."/>
            <person name="Bradshaw R.E."/>
            <person name="Ciuffetti L."/>
            <person name="Hamelin R.C."/>
            <person name="Kema G.H.J."/>
            <person name="Lawrence C."/>
            <person name="Scott J.A."/>
            <person name="Spatafora J.W."/>
            <person name="Turgeon B.G."/>
            <person name="de Wit P.J.G.M."/>
            <person name="Zhong S."/>
            <person name="Goodwin S.B."/>
            <person name="Grigoriev I.V."/>
        </authorList>
    </citation>
    <scope>NUCLEOTIDE SEQUENCE [LARGE SCALE GENOMIC DNA]</scope>
    <source>
        <strain evidence="2">C5 / ATCC 48332 / race O</strain>
    </source>
</reference>
<name>M2SLL8_COCH5</name>
<dbReference type="HOGENOM" id="CLU_159689_0_0_1"/>
<reference evidence="2" key="2">
    <citation type="journal article" date="2013" name="PLoS Genet.">
        <title>Comparative genome structure, secondary metabolite, and effector coding capacity across Cochliobolus pathogens.</title>
        <authorList>
            <person name="Condon B.J."/>
            <person name="Leng Y."/>
            <person name="Wu D."/>
            <person name="Bushley K.E."/>
            <person name="Ohm R.A."/>
            <person name="Otillar R."/>
            <person name="Martin J."/>
            <person name="Schackwitz W."/>
            <person name="Grimwood J."/>
            <person name="MohdZainudin N."/>
            <person name="Xue C."/>
            <person name="Wang R."/>
            <person name="Manning V.A."/>
            <person name="Dhillon B."/>
            <person name="Tu Z.J."/>
            <person name="Steffenson B.J."/>
            <person name="Salamov A."/>
            <person name="Sun H."/>
            <person name="Lowry S."/>
            <person name="LaButti K."/>
            <person name="Han J."/>
            <person name="Copeland A."/>
            <person name="Lindquist E."/>
            <person name="Barry K."/>
            <person name="Schmutz J."/>
            <person name="Baker S.E."/>
            <person name="Ciuffetti L.M."/>
            <person name="Grigoriev I.V."/>
            <person name="Zhong S."/>
            <person name="Turgeon B.G."/>
        </authorList>
    </citation>
    <scope>NUCLEOTIDE SEQUENCE [LARGE SCALE GENOMIC DNA]</scope>
    <source>
        <strain evidence="2">C5 / ATCC 48332 / race O</strain>
    </source>
</reference>
<gene>
    <name evidence="1" type="ORF">COCHEDRAFT_1160542</name>
</gene>
<organism evidence="1 2">
    <name type="scientific">Cochliobolus heterostrophus (strain C5 / ATCC 48332 / race O)</name>
    <name type="common">Southern corn leaf blight fungus</name>
    <name type="synonym">Bipolaris maydis</name>
    <dbReference type="NCBI Taxonomy" id="701091"/>
    <lineage>
        <taxon>Eukaryota</taxon>
        <taxon>Fungi</taxon>
        <taxon>Dikarya</taxon>
        <taxon>Ascomycota</taxon>
        <taxon>Pezizomycotina</taxon>
        <taxon>Dothideomycetes</taxon>
        <taxon>Pleosporomycetidae</taxon>
        <taxon>Pleosporales</taxon>
        <taxon>Pleosporineae</taxon>
        <taxon>Pleosporaceae</taxon>
        <taxon>Bipolaris</taxon>
    </lineage>
</organism>
<accession>M2SLL8</accession>
<evidence type="ECO:0000313" key="2">
    <source>
        <dbReference type="Proteomes" id="UP000016936"/>
    </source>
</evidence>
<evidence type="ECO:0000313" key="1">
    <source>
        <dbReference type="EMBL" id="EMD86235.1"/>
    </source>
</evidence>
<dbReference type="Proteomes" id="UP000016936">
    <property type="component" value="Unassembled WGS sequence"/>
</dbReference>
<protein>
    <submittedName>
        <fullName evidence="1">Uncharacterized protein</fullName>
    </submittedName>
</protein>
<sequence>MCMFTQSEVRHLSAKDMLVRVGKRQTATADLRVASHPVTANVVGAKRGTFAGTPRVFPELVNGTRRGNGAVSTAIGFPGWDTPQNTLILMEKPSGSRVREA</sequence>
<dbReference type="OrthoDB" id="10375792at2759"/>
<dbReference type="EMBL" id="KB445585">
    <property type="protein sequence ID" value="EMD86235.1"/>
    <property type="molecule type" value="Genomic_DNA"/>
</dbReference>